<dbReference type="NCBIfam" id="TIGR02962">
    <property type="entry name" value="hdxy_isourate"/>
    <property type="match status" value="1"/>
</dbReference>
<dbReference type="SUPFAM" id="SSF49472">
    <property type="entry name" value="Transthyretin (synonym: prealbumin)"/>
    <property type="match status" value="1"/>
</dbReference>
<dbReference type="AlphaFoldDB" id="A0A5C5WS74"/>
<proteinExistence type="inferred from homology"/>
<dbReference type="Proteomes" id="UP000316598">
    <property type="component" value="Unassembled WGS sequence"/>
</dbReference>
<dbReference type="GO" id="GO:0006144">
    <property type="term" value="P:purine nucleobase metabolic process"/>
    <property type="evidence" value="ECO:0007669"/>
    <property type="project" value="UniProtKB-KW"/>
</dbReference>
<sequence>MTGITSHVLDTSLGKPGAGIRITLEQAEGSNWISLGEGVTNDDGRVADLSNGNVTEGEYQITFFVAQYFEERNVETFYPIIRIAFSIVDAQQHYHVPLLLNPFGFSTYRGS</sequence>
<organism evidence="10 11">
    <name type="scientific">Rubripirellula amarantea</name>
    <dbReference type="NCBI Taxonomy" id="2527999"/>
    <lineage>
        <taxon>Bacteria</taxon>
        <taxon>Pseudomonadati</taxon>
        <taxon>Planctomycetota</taxon>
        <taxon>Planctomycetia</taxon>
        <taxon>Pirellulales</taxon>
        <taxon>Pirellulaceae</taxon>
        <taxon>Rubripirellula</taxon>
    </lineage>
</organism>
<dbReference type="InterPro" id="IPR000895">
    <property type="entry name" value="Transthyretin/HIU_hydrolase"/>
</dbReference>
<dbReference type="RefSeq" id="WP_146513575.1">
    <property type="nucleotide sequence ID" value="NZ_SJPI01000001.1"/>
</dbReference>
<dbReference type="OrthoDB" id="9792386at2"/>
<dbReference type="InterPro" id="IPR036817">
    <property type="entry name" value="Transthyretin/HIU_hydrolase_sf"/>
</dbReference>
<dbReference type="EMBL" id="SJPI01000001">
    <property type="protein sequence ID" value="TWT53340.1"/>
    <property type="molecule type" value="Genomic_DNA"/>
</dbReference>
<feature type="binding site" evidence="7">
    <location>
        <position position="45"/>
    </location>
    <ligand>
        <name>substrate</name>
    </ligand>
</feature>
<reference evidence="10 11" key="1">
    <citation type="submission" date="2019-02" db="EMBL/GenBank/DDBJ databases">
        <title>Deep-cultivation of Planctomycetes and their phenomic and genomic characterization uncovers novel biology.</title>
        <authorList>
            <person name="Wiegand S."/>
            <person name="Jogler M."/>
            <person name="Boedeker C."/>
            <person name="Pinto D."/>
            <person name="Vollmers J."/>
            <person name="Rivas-Marin E."/>
            <person name="Kohn T."/>
            <person name="Peeters S.H."/>
            <person name="Heuer A."/>
            <person name="Rast P."/>
            <person name="Oberbeckmann S."/>
            <person name="Bunk B."/>
            <person name="Jeske O."/>
            <person name="Meyerdierks A."/>
            <person name="Storesund J.E."/>
            <person name="Kallscheuer N."/>
            <person name="Luecker S."/>
            <person name="Lage O.M."/>
            <person name="Pohl T."/>
            <person name="Merkel B.J."/>
            <person name="Hornburger P."/>
            <person name="Mueller R.-W."/>
            <person name="Bruemmer F."/>
            <person name="Labrenz M."/>
            <person name="Spormann A.M."/>
            <person name="Op Den Camp H."/>
            <person name="Overmann J."/>
            <person name="Amann R."/>
            <person name="Jetten M.S.M."/>
            <person name="Mascher T."/>
            <person name="Medema M.H."/>
            <person name="Devos D.P."/>
            <person name="Kaster A.-K."/>
            <person name="Ovreas L."/>
            <person name="Rohde M."/>
            <person name="Galperin M.Y."/>
            <person name="Jogler C."/>
        </authorList>
    </citation>
    <scope>NUCLEOTIDE SEQUENCE [LARGE SCALE GENOMIC DNA]</scope>
    <source>
        <strain evidence="10 11">Pla22</strain>
    </source>
</reference>
<evidence type="ECO:0000256" key="3">
    <source>
        <dbReference type="ARBA" id="ARBA00009850"/>
    </source>
</evidence>
<evidence type="ECO:0000256" key="6">
    <source>
        <dbReference type="ARBA" id="ARBA00022801"/>
    </source>
</evidence>
<evidence type="ECO:0000313" key="11">
    <source>
        <dbReference type="Proteomes" id="UP000316598"/>
    </source>
</evidence>
<dbReference type="PANTHER" id="PTHR10395">
    <property type="entry name" value="URICASE AND TRANSTHYRETIN-RELATED"/>
    <property type="match status" value="1"/>
</dbReference>
<feature type="binding site" evidence="7">
    <location>
        <position position="7"/>
    </location>
    <ligand>
        <name>substrate</name>
    </ligand>
</feature>
<keyword evidence="5 8" id="KW-0659">Purine metabolism</keyword>
<dbReference type="InterPro" id="IPR023418">
    <property type="entry name" value="Thyroxine_BS"/>
</dbReference>
<keyword evidence="11" id="KW-1185">Reference proteome</keyword>
<evidence type="ECO:0000256" key="5">
    <source>
        <dbReference type="ARBA" id="ARBA00022631"/>
    </source>
</evidence>
<comment type="similarity">
    <text evidence="3 8">Belongs to the transthyretin family. 5-hydroxyisourate hydrolase subfamily.</text>
</comment>
<evidence type="ECO:0000256" key="7">
    <source>
        <dbReference type="PIRSR" id="PIRSR600895-51"/>
    </source>
</evidence>
<dbReference type="EC" id="3.5.2.17" evidence="8"/>
<evidence type="ECO:0000313" key="10">
    <source>
        <dbReference type="EMBL" id="TWT53340.1"/>
    </source>
</evidence>
<dbReference type="InterPro" id="IPR014306">
    <property type="entry name" value="Hydroxyisourate_hydrolase"/>
</dbReference>
<comment type="catalytic activity">
    <reaction evidence="1 8">
        <text>5-hydroxyisourate + H2O = 5-hydroxy-2-oxo-4-ureido-2,5-dihydro-1H-imidazole-5-carboxylate + H(+)</text>
        <dbReference type="Rhea" id="RHEA:23736"/>
        <dbReference type="ChEBI" id="CHEBI:15377"/>
        <dbReference type="ChEBI" id="CHEBI:15378"/>
        <dbReference type="ChEBI" id="CHEBI:18072"/>
        <dbReference type="ChEBI" id="CHEBI:58639"/>
        <dbReference type="EC" id="3.5.2.17"/>
    </reaction>
</comment>
<accession>A0A5C5WS74</accession>
<evidence type="ECO:0000256" key="1">
    <source>
        <dbReference type="ARBA" id="ARBA00001043"/>
    </source>
</evidence>
<dbReference type="PANTHER" id="PTHR10395:SF7">
    <property type="entry name" value="5-HYDROXYISOURATE HYDROLASE"/>
    <property type="match status" value="1"/>
</dbReference>
<name>A0A5C5WS74_9BACT</name>
<dbReference type="InterPro" id="IPR023416">
    <property type="entry name" value="Transthyretin/HIU_hydrolase_d"/>
</dbReference>
<protein>
    <recommendedName>
        <fullName evidence="8">5-hydroxyisourate hydrolase</fullName>
        <shortName evidence="8">HIU hydrolase</shortName>
        <shortName evidence="8">HIUHase</shortName>
        <ecNumber evidence="8">3.5.2.17</ecNumber>
    </recommendedName>
</protein>
<dbReference type="GO" id="GO:0033971">
    <property type="term" value="F:hydroxyisourate hydrolase activity"/>
    <property type="evidence" value="ECO:0007669"/>
    <property type="project" value="UniProtKB-EC"/>
</dbReference>
<feature type="domain" description="Transthyretin/hydroxyisourate hydrolase" evidence="9">
    <location>
        <begin position="4"/>
        <end position="110"/>
    </location>
</feature>
<comment type="function">
    <text evidence="2">Catalyzes the hydrolysis of 5-hydroxyisourate (HIU) to 2-oxo-4-hydroxy-4-carboxy-5-ureidoimidazoline (OHCU).</text>
</comment>
<evidence type="ECO:0000256" key="4">
    <source>
        <dbReference type="ARBA" id="ARBA00011881"/>
    </source>
</evidence>
<dbReference type="CDD" id="cd05822">
    <property type="entry name" value="TLP_HIUase"/>
    <property type="match status" value="1"/>
</dbReference>
<dbReference type="Pfam" id="PF00576">
    <property type="entry name" value="Transthyretin"/>
    <property type="match status" value="1"/>
</dbReference>
<evidence type="ECO:0000259" key="9">
    <source>
        <dbReference type="Pfam" id="PF00576"/>
    </source>
</evidence>
<comment type="subunit">
    <text evidence="4 8">Homotetramer.</text>
</comment>
<dbReference type="PROSITE" id="PS00768">
    <property type="entry name" value="TRANSTHYRETIN_1"/>
    <property type="match status" value="1"/>
</dbReference>
<feature type="binding site" evidence="7">
    <location>
        <position position="108"/>
    </location>
    <ligand>
        <name>substrate</name>
    </ligand>
</feature>
<evidence type="ECO:0000256" key="2">
    <source>
        <dbReference type="ARBA" id="ARBA00002704"/>
    </source>
</evidence>
<keyword evidence="6 8" id="KW-0378">Hydrolase</keyword>
<dbReference type="PRINTS" id="PR00189">
    <property type="entry name" value="TRNSTHYRETIN"/>
</dbReference>
<evidence type="ECO:0000256" key="8">
    <source>
        <dbReference type="RuleBase" id="RU361270"/>
    </source>
</evidence>
<dbReference type="Gene3D" id="2.60.40.180">
    <property type="entry name" value="Transthyretin/hydroxyisourate hydrolase domain"/>
    <property type="match status" value="1"/>
</dbReference>
<gene>
    <name evidence="10" type="primary">hiuH</name>
    <name evidence="10" type="ORF">Pla22_09690</name>
</gene>
<comment type="caution">
    <text evidence="10">The sequence shown here is derived from an EMBL/GenBank/DDBJ whole genome shotgun (WGS) entry which is preliminary data.</text>
</comment>